<evidence type="ECO:0000313" key="2">
    <source>
        <dbReference type="Proteomes" id="UP000231456"/>
    </source>
</evidence>
<proteinExistence type="predicted"/>
<protein>
    <submittedName>
        <fullName evidence="1">Uncharacterized protein</fullName>
    </submittedName>
</protein>
<comment type="caution">
    <text evidence="1">The sequence shown here is derived from an EMBL/GenBank/DDBJ whole genome shotgun (WGS) entry which is preliminary data.</text>
</comment>
<sequence length="96" mass="10912">MRVEGRGDTGHEAYHFAFGIIASALGGGDGRSWGNPQLDPNGAKWKRWYKSYSPQVPYSTVDLKERCTVQHKTEEYITKKRFCQGLCCAKRKKCLI</sequence>
<accession>A0A2M8F8G9</accession>
<evidence type="ECO:0000313" key="1">
    <source>
        <dbReference type="EMBL" id="PJC52035.1"/>
    </source>
</evidence>
<dbReference type="AlphaFoldDB" id="A0A2M8F8G9"/>
<dbReference type="EMBL" id="PFRH01000150">
    <property type="protein sequence ID" value="PJC52035.1"/>
    <property type="molecule type" value="Genomic_DNA"/>
</dbReference>
<organism evidence="1 2">
    <name type="scientific">Candidatus Magasanikbacteria bacterium CG_4_9_14_0_2_um_filter_42_11</name>
    <dbReference type="NCBI Taxonomy" id="1974643"/>
    <lineage>
        <taxon>Bacteria</taxon>
        <taxon>Candidatus Magasanikiibacteriota</taxon>
    </lineage>
</organism>
<dbReference type="Proteomes" id="UP000231456">
    <property type="component" value="Unassembled WGS sequence"/>
</dbReference>
<reference evidence="2" key="1">
    <citation type="submission" date="2017-09" db="EMBL/GenBank/DDBJ databases">
        <title>Depth-based differentiation of microbial function through sediment-hosted aquifers and enrichment of novel symbionts in the deep terrestrial subsurface.</title>
        <authorList>
            <person name="Probst A.J."/>
            <person name="Ladd B."/>
            <person name="Jarett J.K."/>
            <person name="Geller-Mcgrath D.E."/>
            <person name="Sieber C.M.K."/>
            <person name="Emerson J.B."/>
            <person name="Anantharaman K."/>
            <person name="Thomas B.C."/>
            <person name="Malmstrom R."/>
            <person name="Stieglmeier M."/>
            <person name="Klingl A."/>
            <person name="Woyke T."/>
            <person name="Ryan C.M."/>
            <person name="Banfield J.F."/>
        </authorList>
    </citation>
    <scope>NUCLEOTIDE SEQUENCE [LARGE SCALE GENOMIC DNA]</scope>
</reference>
<name>A0A2M8F8G9_9BACT</name>
<gene>
    <name evidence="1" type="ORF">CO030_04925</name>
</gene>